<protein>
    <submittedName>
        <fullName evidence="2">Mitotic spindle assembly checkpoint protein MAD2B</fullName>
    </submittedName>
</protein>
<dbReference type="SUPFAM" id="SSF56019">
    <property type="entry name" value="The spindle assembly checkpoint protein mad2"/>
    <property type="match status" value="1"/>
</dbReference>
<evidence type="ECO:0000259" key="1">
    <source>
        <dbReference type="PROSITE" id="PS50815"/>
    </source>
</evidence>
<comment type="caution">
    <text evidence="2">The sequence shown here is derived from an EMBL/GenBank/DDBJ whole genome shotgun (WGS) entry which is preliminary data.</text>
</comment>
<gene>
    <name evidence="2" type="ORF">AKO1_008748</name>
</gene>
<dbReference type="AlphaFoldDB" id="A0AAW2ZES1"/>
<accession>A0AAW2ZES1</accession>
<dbReference type="PANTHER" id="PTHR11842">
    <property type="entry name" value="MITOTIC SPINDLE ASSEMBLY CHECKPOINT PROTEIN MAD2"/>
    <property type="match status" value="1"/>
</dbReference>
<evidence type="ECO:0000313" key="3">
    <source>
        <dbReference type="Proteomes" id="UP001431209"/>
    </source>
</evidence>
<organism evidence="2 3">
    <name type="scientific">Acrasis kona</name>
    <dbReference type="NCBI Taxonomy" id="1008807"/>
    <lineage>
        <taxon>Eukaryota</taxon>
        <taxon>Discoba</taxon>
        <taxon>Heterolobosea</taxon>
        <taxon>Tetramitia</taxon>
        <taxon>Eutetramitia</taxon>
        <taxon>Acrasidae</taxon>
        <taxon>Acrasis</taxon>
    </lineage>
</organism>
<dbReference type="PANTHER" id="PTHR11842:SF10">
    <property type="entry name" value="MITOTIC SPINDLE ASSEMBLY CHECKPOINT PROTEIN MAD2B"/>
    <property type="match status" value="1"/>
</dbReference>
<dbReference type="PROSITE" id="PS50815">
    <property type="entry name" value="HORMA"/>
    <property type="match status" value="1"/>
</dbReference>
<dbReference type="InterPro" id="IPR036570">
    <property type="entry name" value="HORMA_dom_sf"/>
</dbReference>
<dbReference type="Gene3D" id="3.30.900.10">
    <property type="entry name" value="HORMA domain"/>
    <property type="match status" value="1"/>
</dbReference>
<dbReference type="Proteomes" id="UP001431209">
    <property type="component" value="Unassembled WGS sequence"/>
</dbReference>
<dbReference type="InterPro" id="IPR045091">
    <property type="entry name" value="Mad2-like"/>
</dbReference>
<proteinExistence type="predicted"/>
<dbReference type="GO" id="GO:0016035">
    <property type="term" value="C:zeta DNA polymerase complex"/>
    <property type="evidence" value="ECO:0007669"/>
    <property type="project" value="TreeGrafter"/>
</dbReference>
<reference evidence="2 3" key="1">
    <citation type="submission" date="2024-03" db="EMBL/GenBank/DDBJ databases">
        <title>The Acrasis kona genome and developmental transcriptomes reveal deep origins of eukaryotic multicellular pathways.</title>
        <authorList>
            <person name="Sheikh S."/>
            <person name="Fu C.-J."/>
            <person name="Brown M.W."/>
            <person name="Baldauf S.L."/>
        </authorList>
    </citation>
    <scope>NUCLEOTIDE SEQUENCE [LARGE SCALE GENOMIC DNA]</scope>
    <source>
        <strain evidence="2 3">ATCC MYA-3509</strain>
    </source>
</reference>
<sequence length="211" mass="24251">MSDLVQEKAEIVHDVLGILIDFIESVIHTILYVRGVYPNYLFHEVVSAYTGQLHYMSRNPTLNKYVTDLMKSMREWIENGLVEKVIISISSNQTGGGLIEQHVIDLELIKNERIEPNSQIFSPLYWSLREFFVQLHSLQPLIESDLTFNVEVEAKASQCLQLTSNLDWLIISSQDQLSSFSNSVTIQPIKSMFNEGLGLRMQMYTKKFTSE</sequence>
<feature type="domain" description="HORMA" evidence="1">
    <location>
        <begin position="13"/>
        <end position="203"/>
    </location>
</feature>
<keyword evidence="3" id="KW-1185">Reference proteome</keyword>
<evidence type="ECO:0000313" key="2">
    <source>
        <dbReference type="EMBL" id="KAL0487666.1"/>
    </source>
</evidence>
<dbReference type="InterPro" id="IPR003511">
    <property type="entry name" value="HORMA_dom"/>
</dbReference>
<name>A0AAW2ZES1_9EUKA</name>
<dbReference type="EMBL" id="JAOPGA020001361">
    <property type="protein sequence ID" value="KAL0487666.1"/>
    <property type="molecule type" value="Genomic_DNA"/>
</dbReference>